<dbReference type="Pfam" id="PF03372">
    <property type="entry name" value="Exo_endo_phos"/>
    <property type="match status" value="1"/>
</dbReference>
<comment type="caution">
    <text evidence="2">The sequence shown here is derived from an EMBL/GenBank/DDBJ whole genome shotgun (WGS) entry which is preliminary data.</text>
</comment>
<dbReference type="GO" id="GO:0006506">
    <property type="term" value="P:GPI anchor biosynthetic process"/>
    <property type="evidence" value="ECO:0007669"/>
    <property type="project" value="TreeGrafter"/>
</dbReference>
<dbReference type="EMBL" id="BOOW01000006">
    <property type="protein sequence ID" value="GII90216.1"/>
    <property type="molecule type" value="Genomic_DNA"/>
</dbReference>
<dbReference type="PANTHER" id="PTHR14859:SF15">
    <property type="entry name" value="ENDONUCLEASE_EXONUCLEASE_PHOSPHATASE DOMAIN-CONTAINING PROTEIN"/>
    <property type="match status" value="1"/>
</dbReference>
<dbReference type="InterPro" id="IPR051916">
    <property type="entry name" value="GPI-anchor_lipid_remodeler"/>
</dbReference>
<accession>A0A919RA67</accession>
<evidence type="ECO:0000313" key="3">
    <source>
        <dbReference type="Proteomes" id="UP000606172"/>
    </source>
</evidence>
<gene>
    <name evidence="2" type="ORF">Ssi02_04470</name>
</gene>
<dbReference type="PANTHER" id="PTHR14859">
    <property type="entry name" value="CALCOFLUOR WHITE HYPERSENSITIVE PROTEIN PRECURSOR"/>
    <property type="match status" value="1"/>
</dbReference>
<name>A0A919RA67_9ACTN</name>
<dbReference type="RefSeq" id="WP_204020494.1">
    <property type="nucleotide sequence ID" value="NZ_BOOW01000006.1"/>
</dbReference>
<feature type="domain" description="Endonuclease/exonuclease/phosphatase" evidence="1">
    <location>
        <begin position="6"/>
        <end position="220"/>
    </location>
</feature>
<protein>
    <recommendedName>
        <fullName evidence="1">Endonuclease/exonuclease/phosphatase domain-containing protein</fullName>
    </recommendedName>
</protein>
<organism evidence="2 3">
    <name type="scientific">Sinosporangium siamense</name>
    <dbReference type="NCBI Taxonomy" id="1367973"/>
    <lineage>
        <taxon>Bacteria</taxon>
        <taxon>Bacillati</taxon>
        <taxon>Actinomycetota</taxon>
        <taxon>Actinomycetes</taxon>
        <taxon>Streptosporangiales</taxon>
        <taxon>Streptosporangiaceae</taxon>
        <taxon>Sinosporangium</taxon>
    </lineage>
</organism>
<sequence>MTIRVATYNVRSMYDDVGALSRVLRSIAPDVLCVQEAPRYWRWRHRRRRLAEGAGMTVAAGGRVGGVAVYVASGVRVVHDEGHALRRFPRLERRGLAVAVVEARGVRLAVGSMHLDLRADARLVHVAEAVELTEAAARAHGASVVLAGDVNEQDHQPAWRYLADRFTDCYAHAPRGDGLSFPARRPGRRIDAVFAAHDLTVLGCGIGEADSGDLSAATDHLPVVADLATHRT</sequence>
<evidence type="ECO:0000259" key="1">
    <source>
        <dbReference type="Pfam" id="PF03372"/>
    </source>
</evidence>
<dbReference type="AlphaFoldDB" id="A0A919RA67"/>
<dbReference type="InterPro" id="IPR005135">
    <property type="entry name" value="Endo/exonuclease/phosphatase"/>
</dbReference>
<evidence type="ECO:0000313" key="2">
    <source>
        <dbReference type="EMBL" id="GII90216.1"/>
    </source>
</evidence>
<dbReference type="Proteomes" id="UP000606172">
    <property type="component" value="Unassembled WGS sequence"/>
</dbReference>
<dbReference type="GO" id="GO:0016020">
    <property type="term" value="C:membrane"/>
    <property type="evidence" value="ECO:0007669"/>
    <property type="project" value="GOC"/>
</dbReference>
<reference evidence="2" key="1">
    <citation type="submission" date="2021-01" db="EMBL/GenBank/DDBJ databases">
        <title>Whole genome shotgun sequence of Sinosporangium siamense NBRC 109515.</title>
        <authorList>
            <person name="Komaki H."/>
            <person name="Tamura T."/>
        </authorList>
    </citation>
    <scope>NUCLEOTIDE SEQUENCE</scope>
    <source>
        <strain evidence="2">NBRC 109515</strain>
    </source>
</reference>
<dbReference type="SUPFAM" id="SSF56219">
    <property type="entry name" value="DNase I-like"/>
    <property type="match status" value="1"/>
</dbReference>
<dbReference type="GO" id="GO:0003824">
    <property type="term" value="F:catalytic activity"/>
    <property type="evidence" value="ECO:0007669"/>
    <property type="project" value="InterPro"/>
</dbReference>
<dbReference type="Gene3D" id="3.60.10.10">
    <property type="entry name" value="Endonuclease/exonuclease/phosphatase"/>
    <property type="match status" value="1"/>
</dbReference>
<keyword evidence="3" id="KW-1185">Reference proteome</keyword>
<dbReference type="InterPro" id="IPR036691">
    <property type="entry name" value="Endo/exonu/phosph_ase_sf"/>
</dbReference>
<proteinExistence type="predicted"/>